<name>A0A9W7AJ83_9STRA</name>
<comment type="caution">
    <text evidence="2">The sequence shown here is derived from an EMBL/GenBank/DDBJ whole genome shotgun (WGS) entry which is preliminary data.</text>
</comment>
<gene>
    <name evidence="2" type="ORF">TrRE_jg9533</name>
</gene>
<evidence type="ECO:0000313" key="2">
    <source>
        <dbReference type="EMBL" id="GMH70148.1"/>
    </source>
</evidence>
<feature type="chain" id="PRO_5040832539" description="Granulins domain-containing protein" evidence="1">
    <location>
        <begin position="20"/>
        <end position="110"/>
    </location>
</feature>
<evidence type="ECO:0000256" key="1">
    <source>
        <dbReference type="SAM" id="SignalP"/>
    </source>
</evidence>
<keyword evidence="3" id="KW-1185">Reference proteome</keyword>
<sequence>MKLLLTLTILALSDHPCGAHMCPKDHSWCAEASQCCPDSGYVCGLSCCLQGETPCKDRSCCGEGYNCCPQGGCCPTGLQCVDTYCVDPTLGSKSPMVNSKPKWLPTTKTE</sequence>
<evidence type="ECO:0000313" key="3">
    <source>
        <dbReference type="Proteomes" id="UP001165082"/>
    </source>
</evidence>
<reference evidence="2" key="1">
    <citation type="submission" date="2022-07" db="EMBL/GenBank/DDBJ databases">
        <title>Genome analysis of Parmales, a sister group of diatoms, reveals the evolutionary specialization of diatoms from phago-mixotrophs to photoautotrophs.</title>
        <authorList>
            <person name="Ban H."/>
            <person name="Sato S."/>
            <person name="Yoshikawa S."/>
            <person name="Kazumasa Y."/>
            <person name="Nakamura Y."/>
            <person name="Ichinomiya M."/>
            <person name="Saitoh K."/>
            <person name="Sato N."/>
            <person name="Blanc-Mathieu R."/>
            <person name="Endo H."/>
            <person name="Kuwata A."/>
            <person name="Ogata H."/>
        </authorList>
    </citation>
    <scope>NUCLEOTIDE SEQUENCE</scope>
</reference>
<feature type="signal peptide" evidence="1">
    <location>
        <begin position="1"/>
        <end position="19"/>
    </location>
</feature>
<accession>A0A9W7AJ83</accession>
<protein>
    <recommendedName>
        <fullName evidence="4">Granulins domain-containing protein</fullName>
    </recommendedName>
</protein>
<dbReference type="AlphaFoldDB" id="A0A9W7AJ83"/>
<dbReference type="EMBL" id="BRXZ01002785">
    <property type="protein sequence ID" value="GMH70148.1"/>
    <property type="molecule type" value="Genomic_DNA"/>
</dbReference>
<proteinExistence type="predicted"/>
<organism evidence="2 3">
    <name type="scientific">Triparma retinervis</name>
    <dbReference type="NCBI Taxonomy" id="2557542"/>
    <lineage>
        <taxon>Eukaryota</taxon>
        <taxon>Sar</taxon>
        <taxon>Stramenopiles</taxon>
        <taxon>Ochrophyta</taxon>
        <taxon>Bolidophyceae</taxon>
        <taxon>Parmales</taxon>
        <taxon>Triparmaceae</taxon>
        <taxon>Triparma</taxon>
    </lineage>
</organism>
<keyword evidence="1" id="KW-0732">Signal</keyword>
<dbReference type="Proteomes" id="UP001165082">
    <property type="component" value="Unassembled WGS sequence"/>
</dbReference>
<evidence type="ECO:0008006" key="4">
    <source>
        <dbReference type="Google" id="ProtNLM"/>
    </source>
</evidence>